<protein>
    <submittedName>
        <fullName evidence="1">Uncharacterized protein</fullName>
    </submittedName>
</protein>
<dbReference type="EMBL" id="JAFEMO010000008">
    <property type="protein sequence ID" value="KAH7566722.1"/>
    <property type="molecule type" value="Genomic_DNA"/>
</dbReference>
<organism evidence="1 2">
    <name type="scientific">Xanthoceras sorbifolium</name>
    <dbReference type="NCBI Taxonomy" id="99658"/>
    <lineage>
        <taxon>Eukaryota</taxon>
        <taxon>Viridiplantae</taxon>
        <taxon>Streptophyta</taxon>
        <taxon>Embryophyta</taxon>
        <taxon>Tracheophyta</taxon>
        <taxon>Spermatophyta</taxon>
        <taxon>Magnoliopsida</taxon>
        <taxon>eudicotyledons</taxon>
        <taxon>Gunneridae</taxon>
        <taxon>Pentapetalae</taxon>
        <taxon>rosids</taxon>
        <taxon>malvids</taxon>
        <taxon>Sapindales</taxon>
        <taxon>Sapindaceae</taxon>
        <taxon>Xanthoceroideae</taxon>
        <taxon>Xanthoceras</taxon>
    </lineage>
</organism>
<proteinExistence type="predicted"/>
<evidence type="ECO:0000313" key="2">
    <source>
        <dbReference type="Proteomes" id="UP000827721"/>
    </source>
</evidence>
<comment type="caution">
    <text evidence="1">The sequence shown here is derived from an EMBL/GenBank/DDBJ whole genome shotgun (WGS) entry which is preliminary data.</text>
</comment>
<dbReference type="PANTHER" id="PTHR34061:SF21">
    <property type="match status" value="1"/>
</dbReference>
<accession>A0ABQ8HQV3</accession>
<dbReference type="Proteomes" id="UP000827721">
    <property type="component" value="Unassembled WGS sequence"/>
</dbReference>
<reference evidence="1 2" key="1">
    <citation type="submission" date="2021-02" db="EMBL/GenBank/DDBJ databases">
        <title>Plant Genome Project.</title>
        <authorList>
            <person name="Zhang R.-G."/>
        </authorList>
    </citation>
    <scope>NUCLEOTIDE SEQUENCE [LARGE SCALE GENOMIC DNA]</scope>
    <source>
        <tissue evidence="1">Leaves</tissue>
    </source>
</reference>
<gene>
    <name evidence="1" type="ORF">JRO89_XS08G0222600</name>
</gene>
<name>A0ABQ8HQV3_9ROSI</name>
<keyword evidence="2" id="KW-1185">Reference proteome</keyword>
<dbReference type="PANTHER" id="PTHR34061">
    <property type="entry name" value="PROTEIN, PUTATIVE-RELATED"/>
    <property type="match status" value="1"/>
</dbReference>
<sequence>MDTVFITRGCTNSCHFKGTPVQGEPSVVQQPATSPSCDTAACRKLDGVAAWLMNSVAAVFFTTLERCSCIYIDTKDDLDDHANNYLPLIFSNNNGHLGDNVVVHEQVLQKNGLGD</sequence>
<evidence type="ECO:0000313" key="1">
    <source>
        <dbReference type="EMBL" id="KAH7566722.1"/>
    </source>
</evidence>